<dbReference type="InterPro" id="IPR051239">
    <property type="entry name" value="2'-dNMP_N-hydrolase"/>
</dbReference>
<accession>A0A099T292</accession>
<evidence type="ECO:0000256" key="5">
    <source>
        <dbReference type="ARBA" id="ARBA00047460"/>
    </source>
</evidence>
<feature type="binding site" description="in other chain" evidence="6">
    <location>
        <position position="19"/>
    </location>
    <ligand>
        <name>substrate</name>
        <note>ligand shared between homodimeric partners</note>
    </ligand>
</feature>
<evidence type="ECO:0000256" key="1">
    <source>
        <dbReference type="ARBA" id="ARBA00011407"/>
    </source>
</evidence>
<keyword evidence="4 6" id="KW-0326">Glycosidase</keyword>
<dbReference type="OrthoDB" id="30967at2157"/>
<comment type="catalytic activity">
    <reaction evidence="6">
        <text>a purine 2'-deoxyribonucleoside 5'-phosphate + H2O = a purine nucleobase + 2-deoxy-D-ribose 5-phosphate</text>
        <dbReference type="Rhea" id="RHEA:51132"/>
        <dbReference type="ChEBI" id="CHEBI:15377"/>
        <dbReference type="ChEBI" id="CHEBI:26386"/>
        <dbReference type="ChEBI" id="CHEBI:62877"/>
        <dbReference type="ChEBI" id="CHEBI:142198"/>
    </reaction>
</comment>
<proteinExistence type="inferred from homology"/>
<evidence type="ECO:0000313" key="8">
    <source>
        <dbReference type="Proteomes" id="UP000029859"/>
    </source>
</evidence>
<organism evidence="7 8">
    <name type="scientific">Methanococcoides methylutens</name>
    <dbReference type="NCBI Taxonomy" id="2226"/>
    <lineage>
        <taxon>Archaea</taxon>
        <taxon>Methanobacteriati</taxon>
        <taxon>Methanobacteriota</taxon>
        <taxon>Stenosarchaea group</taxon>
        <taxon>Methanomicrobia</taxon>
        <taxon>Methanosarcinales</taxon>
        <taxon>Methanosarcinaceae</taxon>
        <taxon>Methanococcoides</taxon>
    </lineage>
</organism>
<comment type="subunit">
    <text evidence="1 6">Monomer and homodimer.</text>
</comment>
<dbReference type="GO" id="GO:0009116">
    <property type="term" value="P:nucleoside metabolic process"/>
    <property type="evidence" value="ECO:0007669"/>
    <property type="project" value="UniProtKB-UniRule"/>
</dbReference>
<keyword evidence="8" id="KW-1185">Reference proteome</keyword>
<dbReference type="Gene3D" id="3.40.50.450">
    <property type="match status" value="1"/>
</dbReference>
<evidence type="ECO:0000313" key="7">
    <source>
        <dbReference type="EMBL" id="KGK99009.1"/>
    </source>
</evidence>
<reference evidence="7 8" key="1">
    <citation type="submission" date="2014-09" db="EMBL/GenBank/DDBJ databases">
        <title>Draft genome sequence of an obligately methylotrophic methanogen, Methanococcoides methylutens, isolated from marine sediment.</title>
        <authorList>
            <person name="Guan Y."/>
            <person name="Ngugi D.K."/>
            <person name="Blom J."/>
            <person name="Ali S."/>
            <person name="Ferry J.G."/>
            <person name="Stingl U."/>
        </authorList>
    </citation>
    <scope>NUCLEOTIDE SEQUENCE [LARGE SCALE GENOMIC DNA]</scope>
    <source>
        <strain evidence="7 8">DSM 2657</strain>
    </source>
</reference>
<comment type="catalytic activity">
    <reaction evidence="6">
        <text>a pyrimidine 2'-deoxyribonucleoside 5'-phosphate + H2O = a pyrimidine nucleobase + 2-deoxy-D-ribose 5-phosphate</text>
        <dbReference type="Rhea" id="RHEA:57852"/>
        <dbReference type="ChEBI" id="CHEBI:15377"/>
        <dbReference type="ChEBI" id="CHEBI:26432"/>
        <dbReference type="ChEBI" id="CHEBI:62877"/>
        <dbReference type="ChEBI" id="CHEBI:142209"/>
    </reaction>
</comment>
<dbReference type="InterPro" id="IPR028607">
    <property type="entry name" value="DNPH1"/>
</dbReference>
<evidence type="ECO:0000256" key="3">
    <source>
        <dbReference type="ARBA" id="ARBA00023080"/>
    </source>
</evidence>
<dbReference type="PANTHER" id="PTHR15364">
    <property type="entry name" value="2'-DEOXYNUCLEOSIDE 5'-PHOSPHATE N-HYDROLASE 1"/>
    <property type="match status" value="1"/>
</dbReference>
<evidence type="ECO:0000256" key="6">
    <source>
        <dbReference type="HAMAP-Rule" id="MF_03036"/>
    </source>
</evidence>
<evidence type="ECO:0000256" key="4">
    <source>
        <dbReference type="ARBA" id="ARBA00023295"/>
    </source>
</evidence>
<dbReference type="PANTHER" id="PTHR15364:SF0">
    <property type="entry name" value="2'-DEOXYNUCLEOSIDE 5'-PHOSPHATE N-HYDROLASE 1"/>
    <property type="match status" value="1"/>
</dbReference>
<dbReference type="EMBL" id="JRHO01000009">
    <property type="protein sequence ID" value="KGK99009.1"/>
    <property type="molecule type" value="Genomic_DNA"/>
</dbReference>
<dbReference type="SUPFAM" id="SSF52309">
    <property type="entry name" value="N-(deoxy)ribosyltransferase-like"/>
    <property type="match status" value="1"/>
</dbReference>
<dbReference type="GO" id="GO:0009159">
    <property type="term" value="P:deoxyribonucleoside monophosphate catabolic process"/>
    <property type="evidence" value="ECO:0007669"/>
    <property type="project" value="InterPro"/>
</dbReference>
<evidence type="ECO:0000256" key="2">
    <source>
        <dbReference type="ARBA" id="ARBA00022801"/>
    </source>
</evidence>
<keyword evidence="3 6" id="KW-0546">Nucleotide metabolism</keyword>
<comment type="function">
    <text evidence="6">Catalyzes the cleavage of the N-glycosidic bond of deoxyribonucleoside 5'-monophosphates to yield deoxyribose 5-phosphate and a purine or pyrimidine base.</text>
</comment>
<name>A0A099T292_METMT</name>
<comment type="similarity">
    <text evidence="6">Belongs to the 2'-deoxynucleoside 5'-phosphate N-hydrolase 1 family.</text>
</comment>
<dbReference type="RefSeq" id="WP_048193438.1">
    <property type="nucleotide sequence ID" value="NZ_CAAGSM010000002.1"/>
</dbReference>
<comment type="caution">
    <text evidence="7">The sequence shown here is derived from an EMBL/GenBank/DDBJ whole genome shotgun (WGS) entry which is preliminary data.</text>
</comment>
<sequence length="138" mass="15240">MKIFLSGSIRGGRQMLPTYQFICGYLRSNGHEVLSWHVAHDGVEATESLMSESQIYERDMGFLRESECMIAEVSLASTGVGYEVCSAIKKGIPILCVHKPDANVSAMILGNTNCNVIVKDYSGNEDLEVILREFLASF</sequence>
<protein>
    <recommendedName>
        <fullName evidence="6">Putative 2'-deoxynucleoside 5'-phosphate N-hydrolase 1</fullName>
        <ecNumber evidence="6">3.2.2.-</ecNumber>
    </recommendedName>
</protein>
<dbReference type="EC" id="3.2.2.-" evidence="6"/>
<feature type="binding site" description="in other chain" evidence="6">
    <location>
        <position position="83"/>
    </location>
    <ligand>
        <name>substrate</name>
        <note>ligand shared between homodimeric partners</note>
    </ligand>
</feature>
<dbReference type="HAMAP" id="MF_03036">
    <property type="entry name" value="Nuc_phosphate_hydrolase"/>
    <property type="match status" value="1"/>
</dbReference>
<keyword evidence="2 6" id="KW-0378">Hydrolase</keyword>
<dbReference type="AlphaFoldDB" id="A0A099T292"/>
<gene>
    <name evidence="7" type="ORF">LI82_02955</name>
</gene>
<feature type="binding site" evidence="6">
    <location>
        <begin position="105"/>
        <end position="107"/>
    </location>
    <ligand>
        <name>substrate</name>
        <note>ligand shared between homodimeric partners</note>
    </ligand>
</feature>
<comment type="catalytic activity">
    <reaction evidence="5">
        <text>5-hydroxymethyl-dUMP + H2O = 5-hydroxymethyluracil + 2-deoxy-D-ribose 5-phosphate</text>
        <dbReference type="Rhea" id="RHEA:77099"/>
        <dbReference type="ChEBI" id="CHEBI:15377"/>
        <dbReference type="ChEBI" id="CHEBI:16964"/>
        <dbReference type="ChEBI" id="CHEBI:62877"/>
        <dbReference type="ChEBI" id="CHEBI:90409"/>
    </reaction>
    <physiologicalReaction direction="left-to-right" evidence="5">
        <dbReference type="Rhea" id="RHEA:77100"/>
    </physiologicalReaction>
</comment>
<dbReference type="GO" id="GO:0009117">
    <property type="term" value="P:nucleotide metabolic process"/>
    <property type="evidence" value="ECO:0007669"/>
    <property type="project" value="UniProtKB-KW"/>
</dbReference>
<dbReference type="Proteomes" id="UP000029859">
    <property type="component" value="Unassembled WGS sequence"/>
</dbReference>
<dbReference type="GO" id="GO:0070694">
    <property type="term" value="F:5-hydroxymethyl-dUMP N-hydrolase activity"/>
    <property type="evidence" value="ECO:0007669"/>
    <property type="project" value="InterPro"/>
</dbReference>
<dbReference type="Pfam" id="PF05014">
    <property type="entry name" value="Nuc_deoxyrib_tr"/>
    <property type="match status" value="1"/>
</dbReference>
<feature type="binding site" description="in other chain" evidence="6">
    <location>
        <begin position="4"/>
        <end position="10"/>
    </location>
    <ligand>
        <name>substrate</name>
        <note>ligand shared between homodimeric partners</note>
    </ligand>
</feature>
<dbReference type="InterPro" id="IPR007710">
    <property type="entry name" value="Nucleoside_deoxyribTrfase"/>
</dbReference>